<dbReference type="EMBL" id="GBXM01103492">
    <property type="protein sequence ID" value="JAH05085.1"/>
    <property type="molecule type" value="Transcribed_RNA"/>
</dbReference>
<keyword evidence="1" id="KW-0732">Signal</keyword>
<reference evidence="2" key="2">
    <citation type="journal article" date="2015" name="Fish Shellfish Immunol.">
        <title>Early steps in the European eel (Anguilla anguilla)-Vibrio vulnificus interaction in the gills: Role of the RtxA13 toxin.</title>
        <authorList>
            <person name="Callol A."/>
            <person name="Pajuelo D."/>
            <person name="Ebbesson L."/>
            <person name="Teles M."/>
            <person name="MacKenzie S."/>
            <person name="Amaro C."/>
        </authorList>
    </citation>
    <scope>NUCLEOTIDE SEQUENCE</scope>
</reference>
<proteinExistence type="predicted"/>
<accession>A0A0E9PLV8</accession>
<name>A0A0E9PLV8_ANGAN</name>
<evidence type="ECO:0000256" key="1">
    <source>
        <dbReference type="SAM" id="SignalP"/>
    </source>
</evidence>
<protein>
    <submittedName>
        <fullName evidence="2">Uncharacterized protein</fullName>
    </submittedName>
</protein>
<organism evidence="2">
    <name type="scientific">Anguilla anguilla</name>
    <name type="common">European freshwater eel</name>
    <name type="synonym">Muraena anguilla</name>
    <dbReference type="NCBI Taxonomy" id="7936"/>
    <lineage>
        <taxon>Eukaryota</taxon>
        <taxon>Metazoa</taxon>
        <taxon>Chordata</taxon>
        <taxon>Craniata</taxon>
        <taxon>Vertebrata</taxon>
        <taxon>Euteleostomi</taxon>
        <taxon>Actinopterygii</taxon>
        <taxon>Neopterygii</taxon>
        <taxon>Teleostei</taxon>
        <taxon>Anguilliformes</taxon>
        <taxon>Anguillidae</taxon>
        <taxon>Anguilla</taxon>
    </lineage>
</organism>
<reference evidence="2" key="1">
    <citation type="submission" date="2014-11" db="EMBL/GenBank/DDBJ databases">
        <authorList>
            <person name="Amaro Gonzalez C."/>
        </authorList>
    </citation>
    <scope>NUCLEOTIDE SEQUENCE</scope>
</reference>
<feature type="chain" id="PRO_5002430703" evidence="1">
    <location>
        <begin position="24"/>
        <end position="26"/>
    </location>
</feature>
<feature type="signal peptide" evidence="1">
    <location>
        <begin position="1"/>
        <end position="23"/>
    </location>
</feature>
<dbReference type="AlphaFoldDB" id="A0A0E9PLV8"/>
<evidence type="ECO:0000313" key="2">
    <source>
        <dbReference type="EMBL" id="JAH05085.1"/>
    </source>
</evidence>
<sequence length="26" mass="3119">MIFSKLFLFQGYILLCCLQCCQCERD</sequence>